<dbReference type="Gene3D" id="3.40.50.150">
    <property type="entry name" value="Vaccinia Virus protein VP39"/>
    <property type="match status" value="1"/>
</dbReference>
<evidence type="ECO:0000256" key="2">
    <source>
        <dbReference type="SAM" id="Phobius"/>
    </source>
</evidence>
<dbReference type="PANTHER" id="PTHR42912">
    <property type="entry name" value="METHYLTRANSFERASE"/>
    <property type="match status" value="1"/>
</dbReference>
<comment type="caution">
    <text evidence="5">The sequence shown here is derived from an EMBL/GenBank/DDBJ whole genome shotgun (WGS) entry which is preliminary data.</text>
</comment>
<dbReference type="SUPFAM" id="SSF53335">
    <property type="entry name" value="S-adenosyl-L-methionine-dependent methyltransferases"/>
    <property type="match status" value="1"/>
</dbReference>
<proteinExistence type="predicted"/>
<name>A0A9W7E3S0_9STRA</name>
<feature type="region of interest" description="Disordered" evidence="1">
    <location>
        <begin position="349"/>
        <end position="377"/>
    </location>
</feature>
<feature type="transmembrane region" description="Helical" evidence="2">
    <location>
        <begin position="644"/>
        <end position="665"/>
    </location>
</feature>
<keyword evidence="2" id="KW-1133">Transmembrane helix</keyword>
<dbReference type="GO" id="GO:0008168">
    <property type="term" value="F:methyltransferase activity"/>
    <property type="evidence" value="ECO:0007669"/>
    <property type="project" value="TreeGrafter"/>
</dbReference>
<dbReference type="EMBL" id="BRXW01000506">
    <property type="protein sequence ID" value="GMH61213.1"/>
    <property type="molecule type" value="Genomic_DNA"/>
</dbReference>
<feature type="chain" id="PRO_5040725968" description="Methyltransferase domain-containing protein" evidence="3">
    <location>
        <begin position="17"/>
        <end position="790"/>
    </location>
</feature>
<feature type="transmembrane region" description="Helical" evidence="2">
    <location>
        <begin position="578"/>
        <end position="598"/>
    </location>
</feature>
<dbReference type="PANTHER" id="PTHR42912:SF80">
    <property type="entry name" value="METHYLTRANSFERASE DOMAIN-CONTAINING PROTEIN"/>
    <property type="match status" value="1"/>
</dbReference>
<reference evidence="6" key="1">
    <citation type="journal article" date="2023" name="Commun. Biol.">
        <title>Genome analysis of Parmales, the sister group of diatoms, reveals the evolutionary specialization of diatoms from phago-mixotrophs to photoautotrophs.</title>
        <authorList>
            <person name="Ban H."/>
            <person name="Sato S."/>
            <person name="Yoshikawa S."/>
            <person name="Yamada K."/>
            <person name="Nakamura Y."/>
            <person name="Ichinomiya M."/>
            <person name="Sato N."/>
            <person name="Blanc-Mathieu R."/>
            <person name="Endo H."/>
            <person name="Kuwata A."/>
            <person name="Ogata H."/>
        </authorList>
    </citation>
    <scope>NUCLEOTIDE SEQUENCE [LARGE SCALE GENOMIC DNA]</scope>
    <source>
        <strain evidence="6">NIES 3700</strain>
    </source>
</reference>
<dbReference type="Proteomes" id="UP001165122">
    <property type="component" value="Unassembled WGS sequence"/>
</dbReference>
<evidence type="ECO:0000256" key="3">
    <source>
        <dbReference type="SAM" id="SignalP"/>
    </source>
</evidence>
<keyword evidence="2" id="KW-0472">Membrane</keyword>
<evidence type="ECO:0000313" key="6">
    <source>
        <dbReference type="Proteomes" id="UP001165122"/>
    </source>
</evidence>
<protein>
    <recommendedName>
        <fullName evidence="4">Methyltransferase domain-containing protein</fullName>
    </recommendedName>
</protein>
<feature type="transmembrane region" description="Helical" evidence="2">
    <location>
        <begin position="756"/>
        <end position="778"/>
    </location>
</feature>
<keyword evidence="6" id="KW-1185">Reference proteome</keyword>
<dbReference type="InterPro" id="IPR029063">
    <property type="entry name" value="SAM-dependent_MTases_sf"/>
</dbReference>
<feature type="compositionally biased region" description="Low complexity" evidence="1">
    <location>
        <begin position="352"/>
        <end position="367"/>
    </location>
</feature>
<dbReference type="CDD" id="cd02440">
    <property type="entry name" value="AdoMet_MTases"/>
    <property type="match status" value="1"/>
</dbReference>
<dbReference type="OrthoDB" id="2013972at2759"/>
<evidence type="ECO:0000313" key="5">
    <source>
        <dbReference type="EMBL" id="GMH61213.1"/>
    </source>
</evidence>
<gene>
    <name evidence="5" type="ORF">TrLO_g230</name>
</gene>
<dbReference type="InterPro" id="IPR041698">
    <property type="entry name" value="Methyltransf_25"/>
</dbReference>
<evidence type="ECO:0000256" key="1">
    <source>
        <dbReference type="SAM" id="MobiDB-lite"/>
    </source>
</evidence>
<organism evidence="5 6">
    <name type="scientific">Triparma laevis f. longispina</name>
    <dbReference type="NCBI Taxonomy" id="1714387"/>
    <lineage>
        <taxon>Eukaryota</taxon>
        <taxon>Sar</taxon>
        <taxon>Stramenopiles</taxon>
        <taxon>Ochrophyta</taxon>
        <taxon>Bolidophyceae</taxon>
        <taxon>Parmales</taxon>
        <taxon>Triparmaceae</taxon>
        <taxon>Triparma</taxon>
    </lineage>
</organism>
<feature type="domain" description="Methyltransferase" evidence="4">
    <location>
        <begin position="158"/>
        <end position="250"/>
    </location>
</feature>
<keyword evidence="2" id="KW-0812">Transmembrane</keyword>
<dbReference type="AlphaFoldDB" id="A0A9W7E3S0"/>
<evidence type="ECO:0000259" key="4">
    <source>
        <dbReference type="Pfam" id="PF13649"/>
    </source>
</evidence>
<feature type="signal peptide" evidence="3">
    <location>
        <begin position="1"/>
        <end position="16"/>
    </location>
</feature>
<keyword evidence="3" id="KW-0732">Signal</keyword>
<dbReference type="Pfam" id="PF13649">
    <property type="entry name" value="Methyltransf_25"/>
    <property type="match status" value="1"/>
</dbReference>
<sequence>MLRVFLFLLPLAASLSIITLQSRVAKALISSPLYKPISERAKDTMKQTAESAGIDWNGEKERIRGLRTDWDEAVSAETNVEYPDYYLKPFHTYPAGNLELDAALEQRLASAAVGVRNYPQYSEEYGYGGEEYFRSTYYDAIKRVDSTHASASTVNLAVDFGCGTGTSTEDLKKLFPDAEVIGIDQSPHMVVVGRELVSPNVTLKTMPMESTSFADNSVDLVSICLCFHECTKNASLAILKEARRILKPEGRLTIMEMDGKSPGFQKLRANPFLFSIIGSTEPHLEEYFDQVDANFPELVVAAGFSKLVYETATSRHYCAVATGIVGDGDFELEDNRDFELMGRLDQHMSAMSKSTSQTTSPTQSQTTFKLQKNTPNSPPSAILQSCLDGWRKTNFNLPLLPPIITNRGDALGVDFEILRLPPGLRERITEVKDEGDELKIVYKVVNPGYTTAFPVSAHEGRMIMIDDGEGGTDFTWEVDYVPLPFAGKYVELMTSSIVTSAFNSICDVAATTTSSEPDYLVTDSLELSEEERPSLIQSMSNPRDILASTLLIVGFGISGMNVVGAYGETYRAFEGAAIFLGFTSAIAAVVQINTGYMITRRGRIGIADDASVNFYGGVYTAAVSWLAWRASALAPQSLSNFDPILAPLALLAFGYGVYAPVTTLYKYSNDKKTLSDTELLRVNGLLAIGVLGAVFAPDCVAFGLGSSTWWDRVCLEYPSQQTLESSTSLFALFATEASMVAHRAGKQGVAPFKRIVPSFVGVCFFLAIAPCIAALYWLGSDISYFSYYTT</sequence>
<accession>A0A9W7E3S0</accession>
<dbReference type="InterPro" id="IPR050508">
    <property type="entry name" value="Methyltransf_Superfamily"/>
</dbReference>